<dbReference type="InterPro" id="IPR006140">
    <property type="entry name" value="D-isomer_DH_NAD-bd"/>
</dbReference>
<name>A0A0C5W407_9GAMM</name>
<dbReference type="SUPFAM" id="SSF52283">
    <property type="entry name" value="Formate/glycerate dehydrogenase catalytic domain-like"/>
    <property type="match status" value="1"/>
</dbReference>
<dbReference type="Gene3D" id="3.30.70.260">
    <property type="match status" value="1"/>
</dbReference>
<evidence type="ECO:0000259" key="13">
    <source>
        <dbReference type="PROSITE" id="PS51671"/>
    </source>
</evidence>
<dbReference type="InterPro" id="IPR045865">
    <property type="entry name" value="ACT-like_dom_sf"/>
</dbReference>
<evidence type="ECO:0000256" key="12">
    <source>
        <dbReference type="RuleBase" id="RU003719"/>
    </source>
</evidence>
<reference evidence="14 15" key="1">
    <citation type="submission" date="2014-01" db="EMBL/GenBank/DDBJ databases">
        <title>Full genme sequencing of cellulolytic bacterium Gynuella sunshinyii YC6258T gen. nov., sp. nov.</title>
        <authorList>
            <person name="Khan H."/>
            <person name="Chung E.J."/>
            <person name="Chung Y.R."/>
        </authorList>
    </citation>
    <scope>NUCLEOTIDE SEQUENCE [LARGE SCALE GENOMIC DNA]</scope>
    <source>
        <strain evidence="14 15">YC6258</strain>
    </source>
</reference>
<evidence type="ECO:0000256" key="10">
    <source>
        <dbReference type="ARBA" id="ARBA00048126"/>
    </source>
</evidence>
<dbReference type="Pfam" id="PF00389">
    <property type="entry name" value="2-Hacid_dh"/>
    <property type="match status" value="1"/>
</dbReference>
<dbReference type="InterPro" id="IPR036291">
    <property type="entry name" value="NAD(P)-bd_dom_sf"/>
</dbReference>
<dbReference type="EC" id="1.1.1.95" evidence="5"/>
<dbReference type="EC" id="1.1.1.399" evidence="4"/>
<evidence type="ECO:0000256" key="3">
    <source>
        <dbReference type="ARBA" id="ARBA00005854"/>
    </source>
</evidence>
<accession>A0A0C5W407</accession>
<dbReference type="GO" id="GO:0004617">
    <property type="term" value="F:phosphoglycerate dehydrogenase activity"/>
    <property type="evidence" value="ECO:0007669"/>
    <property type="project" value="UniProtKB-EC"/>
</dbReference>
<sequence>MFFIKTFNKISNNGLNCFSRENFEIASEINRADALLLRSHKLAESDLNEGLKAIARAGAGVNNIPVQRCSERGVVVFNTPGANANAVKEIILAGLLLGARDLVGGLQFVKSMSGLNEAEMHTQAEQGKKQFSGCELHGKTLGVVGLGAIGAQVANMALELGMRVIGYDPALSVESAWRLSSRVEKAENLASLLNKSDFVTLHVPAIEATKGMISNDAIKQFQEGAILLNFARETIVDLAAVTAALNTGALKKYITDFPAPELIGRDDTLIFPHLGASTQEAEDNCATMAANQLIDFLMNGNIKNSVNFPSIYLERSTGYRLTFCNENVPKVLSNVLSLLADRNINVIDMLNKSRDQIAYNILDIEEAPSDELLDEIRQVQHVINVRLIE</sequence>
<proteinExistence type="inferred from homology"/>
<feature type="domain" description="ACT" evidence="13">
    <location>
        <begin position="320"/>
        <end position="389"/>
    </location>
</feature>
<dbReference type="EMBL" id="CP007142">
    <property type="protein sequence ID" value="AJQ97354.1"/>
    <property type="molecule type" value="Genomic_DNA"/>
</dbReference>
<protein>
    <recommendedName>
        <fullName evidence="6">D-3-phosphoglycerate dehydrogenase</fullName>
        <ecNumber evidence="4">1.1.1.399</ecNumber>
        <ecNumber evidence="5">1.1.1.95</ecNumber>
    </recommendedName>
    <alternativeName>
        <fullName evidence="9">2-oxoglutarate reductase</fullName>
    </alternativeName>
</protein>
<dbReference type="InterPro" id="IPR002912">
    <property type="entry name" value="ACT_dom"/>
</dbReference>
<dbReference type="PROSITE" id="PS00065">
    <property type="entry name" value="D_2_HYDROXYACID_DH_1"/>
    <property type="match status" value="1"/>
</dbReference>
<evidence type="ECO:0000313" key="14">
    <source>
        <dbReference type="EMBL" id="AJQ97354.1"/>
    </source>
</evidence>
<evidence type="ECO:0000256" key="1">
    <source>
        <dbReference type="ARBA" id="ARBA00003800"/>
    </source>
</evidence>
<dbReference type="OrthoDB" id="9805416at2"/>
<evidence type="ECO:0000256" key="6">
    <source>
        <dbReference type="ARBA" id="ARBA00021582"/>
    </source>
</evidence>
<dbReference type="AlphaFoldDB" id="A0A0C5W407"/>
<dbReference type="CDD" id="cd04901">
    <property type="entry name" value="ACT_3PGDH"/>
    <property type="match status" value="1"/>
</dbReference>
<dbReference type="InterPro" id="IPR029753">
    <property type="entry name" value="D-isomer_DH_CS"/>
</dbReference>
<dbReference type="CDD" id="cd12174">
    <property type="entry name" value="PGDH_like_3"/>
    <property type="match status" value="1"/>
</dbReference>
<dbReference type="PANTHER" id="PTHR42938:SF47">
    <property type="entry name" value="HYDROXYPYRUVATE REDUCTASE"/>
    <property type="match status" value="1"/>
</dbReference>
<dbReference type="Pfam" id="PF02826">
    <property type="entry name" value="2-Hacid_dh_C"/>
    <property type="match status" value="1"/>
</dbReference>
<dbReference type="PATRIC" id="fig|1445510.3.peg.5285"/>
<dbReference type="PROSITE" id="PS00670">
    <property type="entry name" value="D_2_HYDROXYACID_DH_2"/>
    <property type="match status" value="1"/>
</dbReference>
<evidence type="ECO:0000256" key="4">
    <source>
        <dbReference type="ARBA" id="ARBA00013001"/>
    </source>
</evidence>
<evidence type="ECO:0000256" key="7">
    <source>
        <dbReference type="ARBA" id="ARBA00023002"/>
    </source>
</evidence>
<comment type="pathway">
    <text evidence="2">Amino-acid biosynthesis; L-serine biosynthesis; L-serine from 3-phospho-D-glycerate: step 1/3.</text>
</comment>
<dbReference type="Proteomes" id="UP000032266">
    <property type="component" value="Chromosome"/>
</dbReference>
<comment type="catalytic activity">
    <reaction evidence="10">
        <text>(R)-2-hydroxyglutarate + NAD(+) = 2-oxoglutarate + NADH + H(+)</text>
        <dbReference type="Rhea" id="RHEA:49612"/>
        <dbReference type="ChEBI" id="CHEBI:15378"/>
        <dbReference type="ChEBI" id="CHEBI:15801"/>
        <dbReference type="ChEBI" id="CHEBI:16810"/>
        <dbReference type="ChEBI" id="CHEBI:57540"/>
        <dbReference type="ChEBI" id="CHEBI:57945"/>
        <dbReference type="EC" id="1.1.1.399"/>
    </reaction>
</comment>
<keyword evidence="7 12" id="KW-0560">Oxidoreductase</keyword>
<dbReference type="InterPro" id="IPR006139">
    <property type="entry name" value="D-isomer_2_OHA_DH_cat_dom"/>
</dbReference>
<dbReference type="InterPro" id="IPR029752">
    <property type="entry name" value="D-isomer_DH_CS1"/>
</dbReference>
<keyword evidence="8" id="KW-0520">NAD</keyword>
<dbReference type="RefSeq" id="WP_044619118.1">
    <property type="nucleotide sequence ID" value="NZ_CP007142.1"/>
</dbReference>
<comment type="similarity">
    <text evidence="3 12">Belongs to the D-isomer specific 2-hydroxyacid dehydrogenase family.</text>
</comment>
<comment type="function">
    <text evidence="1">Catalyzes the reversible oxidation of 3-phospho-D-glycerate to 3-phosphonooxypyruvate, the first step of the phosphorylated L-serine biosynthesis pathway. Also catalyzes the reversible oxidation of 2-hydroxyglutarate to 2-oxoglutarate.</text>
</comment>
<keyword evidence="15" id="KW-1185">Reference proteome</keyword>
<dbReference type="Gene3D" id="3.40.50.720">
    <property type="entry name" value="NAD(P)-binding Rossmann-like Domain"/>
    <property type="match status" value="2"/>
</dbReference>
<dbReference type="SUPFAM" id="SSF51735">
    <property type="entry name" value="NAD(P)-binding Rossmann-fold domains"/>
    <property type="match status" value="1"/>
</dbReference>
<evidence type="ECO:0000313" key="15">
    <source>
        <dbReference type="Proteomes" id="UP000032266"/>
    </source>
</evidence>
<evidence type="ECO:0000256" key="5">
    <source>
        <dbReference type="ARBA" id="ARBA00013143"/>
    </source>
</evidence>
<dbReference type="UniPathway" id="UPA00135">
    <property type="reaction ID" value="UER00196"/>
</dbReference>
<organism evidence="14 15">
    <name type="scientific">Gynuella sunshinyii YC6258</name>
    <dbReference type="NCBI Taxonomy" id="1445510"/>
    <lineage>
        <taxon>Bacteria</taxon>
        <taxon>Pseudomonadati</taxon>
        <taxon>Pseudomonadota</taxon>
        <taxon>Gammaproteobacteria</taxon>
        <taxon>Oceanospirillales</taxon>
        <taxon>Saccharospirillaceae</taxon>
        <taxon>Gynuella</taxon>
    </lineage>
</organism>
<gene>
    <name evidence="14" type="ORF">YC6258_05324</name>
</gene>
<comment type="catalytic activity">
    <reaction evidence="11">
        <text>(2R)-3-phosphoglycerate + NAD(+) = 3-phosphooxypyruvate + NADH + H(+)</text>
        <dbReference type="Rhea" id="RHEA:12641"/>
        <dbReference type="ChEBI" id="CHEBI:15378"/>
        <dbReference type="ChEBI" id="CHEBI:18110"/>
        <dbReference type="ChEBI" id="CHEBI:57540"/>
        <dbReference type="ChEBI" id="CHEBI:57945"/>
        <dbReference type="ChEBI" id="CHEBI:58272"/>
        <dbReference type="EC" id="1.1.1.95"/>
    </reaction>
</comment>
<dbReference type="PANTHER" id="PTHR42938">
    <property type="entry name" value="FORMATE DEHYDROGENASE 1"/>
    <property type="match status" value="1"/>
</dbReference>
<dbReference type="PROSITE" id="PS51671">
    <property type="entry name" value="ACT"/>
    <property type="match status" value="1"/>
</dbReference>
<evidence type="ECO:0000256" key="11">
    <source>
        <dbReference type="ARBA" id="ARBA00048731"/>
    </source>
</evidence>
<dbReference type="HOGENOM" id="CLU_019796_9_0_6"/>
<evidence type="ECO:0000256" key="9">
    <source>
        <dbReference type="ARBA" id="ARBA00030455"/>
    </source>
</evidence>
<dbReference type="KEGG" id="gsn:YC6258_05324"/>
<dbReference type="GO" id="GO:0051287">
    <property type="term" value="F:NAD binding"/>
    <property type="evidence" value="ECO:0007669"/>
    <property type="project" value="InterPro"/>
</dbReference>
<evidence type="ECO:0000256" key="2">
    <source>
        <dbReference type="ARBA" id="ARBA00005216"/>
    </source>
</evidence>
<dbReference type="SUPFAM" id="SSF55021">
    <property type="entry name" value="ACT-like"/>
    <property type="match status" value="1"/>
</dbReference>
<evidence type="ECO:0000256" key="8">
    <source>
        <dbReference type="ARBA" id="ARBA00023027"/>
    </source>
</evidence>
<dbReference type="STRING" id="1445510.YC6258_05324"/>